<comment type="caution">
    <text evidence="2">The sequence shown here is derived from an EMBL/GenBank/DDBJ whole genome shotgun (WGS) entry which is preliminary data.</text>
</comment>
<feature type="transmembrane region" description="Helical" evidence="1">
    <location>
        <begin position="106"/>
        <end position="130"/>
    </location>
</feature>
<sequence length="333" mass="33630">MTRRNDTVPVAVHLVAVWLAGCALSAVQSQAVLVGLFAGSLPWAAGLLAVVAALAVALLALLGRVANVAPSARRAGPAAGREGLAQDAPGARVRAGVPLTAGRAGLWAWAAGVWALGTLGAAAVVVGYRVDHLETALPVHLAGGACYAVAAALFVPGARVRLGALGTAAALAAGGGWAALDATRPPTLDEWIAANGVDRAMLRLGDPPPGWTVQVLGASEDGFGADYERAGSPRLHLGVARAGQDHRRADAAGCPVPLGDPVVCTDDGGGRLLVAWGGDRPYRELRLDAGGLVHTVTLDGPGADLAAARRILSLLRPATDAELAGLTELPMRR</sequence>
<keyword evidence="1" id="KW-0812">Transmembrane</keyword>
<dbReference type="Proteomes" id="UP000664109">
    <property type="component" value="Unassembled WGS sequence"/>
</dbReference>
<feature type="transmembrane region" description="Helical" evidence="1">
    <location>
        <begin position="136"/>
        <end position="155"/>
    </location>
</feature>
<gene>
    <name evidence="2" type="ORF">JE024_03045</name>
</gene>
<keyword evidence="3" id="KW-1185">Reference proteome</keyword>
<dbReference type="RefSeq" id="WP_205372074.1">
    <property type="nucleotide sequence ID" value="NZ_JAFEJA010000001.1"/>
</dbReference>
<keyword evidence="1" id="KW-0472">Membrane</keyword>
<keyword evidence="1" id="KW-1133">Transmembrane helix</keyword>
<name>A0ABS2UKB2_9ACTN</name>
<evidence type="ECO:0000313" key="2">
    <source>
        <dbReference type="EMBL" id="MBM9617729.1"/>
    </source>
</evidence>
<dbReference type="EMBL" id="JAFEJA010000001">
    <property type="protein sequence ID" value="MBM9617729.1"/>
    <property type="molecule type" value="Genomic_DNA"/>
</dbReference>
<evidence type="ECO:0000256" key="1">
    <source>
        <dbReference type="SAM" id="Phobius"/>
    </source>
</evidence>
<reference evidence="2 3" key="1">
    <citation type="journal article" date="2016" name="Arch. Microbiol.">
        <title>Streptomyces zhihengii sp. nov., isolated from rhizospheric soil of Psammosilene tunicoides.</title>
        <authorList>
            <person name="Huang M.J."/>
            <person name="Fei J.J."/>
            <person name="Salam N."/>
            <person name="Kim C.J."/>
            <person name="Hozzein W.N."/>
            <person name="Xiao M."/>
            <person name="Huang H.Q."/>
            <person name="Li W.J."/>
        </authorList>
    </citation>
    <scope>NUCLEOTIDE SEQUENCE [LARGE SCALE GENOMIC DNA]</scope>
    <source>
        <strain evidence="2 3">YIM T102</strain>
    </source>
</reference>
<protein>
    <submittedName>
        <fullName evidence="2">Uncharacterized protein</fullName>
    </submittedName>
</protein>
<feature type="transmembrane region" description="Helical" evidence="1">
    <location>
        <begin position="41"/>
        <end position="63"/>
    </location>
</feature>
<proteinExistence type="predicted"/>
<accession>A0ABS2UKB2</accession>
<organism evidence="2 3">
    <name type="scientific">Streptomyces zhihengii</name>
    <dbReference type="NCBI Taxonomy" id="1818004"/>
    <lineage>
        <taxon>Bacteria</taxon>
        <taxon>Bacillati</taxon>
        <taxon>Actinomycetota</taxon>
        <taxon>Actinomycetes</taxon>
        <taxon>Kitasatosporales</taxon>
        <taxon>Streptomycetaceae</taxon>
        <taxon>Streptomyces</taxon>
    </lineage>
</organism>
<dbReference type="PROSITE" id="PS51257">
    <property type="entry name" value="PROKAR_LIPOPROTEIN"/>
    <property type="match status" value="1"/>
</dbReference>
<evidence type="ECO:0000313" key="3">
    <source>
        <dbReference type="Proteomes" id="UP000664109"/>
    </source>
</evidence>